<sequence>MEPATTVVTARAQQDRTAAGVIDGFVHCDDPSETHGFDLLVCELLTNEAGQFGIRFWQLALGGLGANLLRDPIVVLKETAQKNGDFGREALGWLEARRTEHLLGGVTYAEAVAFQTLDPVLAGRAVRGDREVDDTVFLAPFSFLFRNHKITTKELINSFLATENVPHGLNAIHGSVVLCHFVLLAHIEHLG</sequence>
<comment type="caution">
    <text evidence="1">The sequence shown here is derived from an EMBL/GenBank/DDBJ whole genome shotgun (WGS) entry which is preliminary data.</text>
</comment>
<evidence type="ECO:0000313" key="1">
    <source>
        <dbReference type="EMBL" id="PIR89465.1"/>
    </source>
</evidence>
<reference evidence="2" key="1">
    <citation type="submission" date="2017-09" db="EMBL/GenBank/DDBJ databases">
        <title>Depth-based differentiation of microbial function through sediment-hosted aquifers and enrichment of novel symbionts in the deep terrestrial subsurface.</title>
        <authorList>
            <person name="Probst A.J."/>
            <person name="Ladd B."/>
            <person name="Jarett J.K."/>
            <person name="Geller-Mcgrath D.E."/>
            <person name="Sieber C.M.K."/>
            <person name="Emerson J.B."/>
            <person name="Anantharaman K."/>
            <person name="Thomas B.C."/>
            <person name="Malmstrom R."/>
            <person name="Stieglmeier M."/>
            <person name="Klingl A."/>
            <person name="Woyke T."/>
            <person name="Ryan C.M."/>
            <person name="Banfield J.F."/>
        </authorList>
    </citation>
    <scope>NUCLEOTIDE SEQUENCE [LARGE SCALE GENOMIC DNA]</scope>
</reference>
<name>A0A2H0UUM9_9BACT</name>
<proteinExistence type="predicted"/>
<dbReference type="EMBL" id="PFAZ01000001">
    <property type="protein sequence ID" value="PIR89465.1"/>
    <property type="molecule type" value="Genomic_DNA"/>
</dbReference>
<dbReference type="AlphaFoldDB" id="A0A2H0UUM9"/>
<accession>A0A2H0UUM9</accession>
<gene>
    <name evidence="1" type="ORF">COU07_01015</name>
</gene>
<protein>
    <submittedName>
        <fullName evidence="1">Uncharacterized protein</fullName>
    </submittedName>
</protein>
<dbReference type="Proteomes" id="UP000231157">
    <property type="component" value="Unassembled WGS sequence"/>
</dbReference>
<evidence type="ECO:0000313" key="2">
    <source>
        <dbReference type="Proteomes" id="UP000231157"/>
    </source>
</evidence>
<organism evidence="1 2">
    <name type="scientific">Candidatus Harrisonbacteria bacterium CG10_big_fil_rev_8_21_14_0_10_40_38</name>
    <dbReference type="NCBI Taxonomy" id="1974583"/>
    <lineage>
        <taxon>Bacteria</taxon>
        <taxon>Candidatus Harrisoniibacteriota</taxon>
    </lineage>
</organism>